<dbReference type="GO" id="GO:0016787">
    <property type="term" value="F:hydrolase activity"/>
    <property type="evidence" value="ECO:0007669"/>
    <property type="project" value="UniProtKB-KW"/>
</dbReference>
<comment type="function">
    <text evidence="1">Toxic component of a type II toxin-antitoxin (TA) system.</text>
</comment>
<dbReference type="GO" id="GO:0016075">
    <property type="term" value="P:rRNA catabolic process"/>
    <property type="evidence" value="ECO:0007669"/>
    <property type="project" value="TreeGrafter"/>
</dbReference>
<organism evidence="2 3">
    <name type="scientific">Candidatus Desantisbacteria bacterium CG_4_10_14_0_8_um_filter_48_22</name>
    <dbReference type="NCBI Taxonomy" id="1974543"/>
    <lineage>
        <taxon>Bacteria</taxon>
        <taxon>Candidatus Desantisiibacteriota</taxon>
    </lineage>
</organism>
<dbReference type="InterPro" id="IPR003477">
    <property type="entry name" value="PemK-like"/>
</dbReference>
<dbReference type="Proteomes" id="UP000229307">
    <property type="component" value="Unassembled WGS sequence"/>
</dbReference>
<gene>
    <name evidence="2" type="ORF">COY52_01215</name>
</gene>
<evidence type="ECO:0000313" key="3">
    <source>
        <dbReference type="Proteomes" id="UP000229307"/>
    </source>
</evidence>
<dbReference type="SUPFAM" id="SSF50118">
    <property type="entry name" value="Cell growth inhibitor/plasmid maintenance toxic component"/>
    <property type="match status" value="1"/>
</dbReference>
<dbReference type="Gene3D" id="2.30.30.110">
    <property type="match status" value="1"/>
</dbReference>
<dbReference type="InterPro" id="IPR011067">
    <property type="entry name" value="Plasmid_toxin/cell-grow_inhib"/>
</dbReference>
<accession>A0A2M7SEY8</accession>
<name>A0A2M7SEY8_9BACT</name>
<dbReference type="Pfam" id="PF02452">
    <property type="entry name" value="PemK_toxin"/>
    <property type="match status" value="1"/>
</dbReference>
<keyword evidence="1" id="KW-0540">Nuclease</keyword>
<proteinExistence type="inferred from homology"/>
<dbReference type="AlphaFoldDB" id="A0A2M7SEY8"/>
<keyword evidence="1" id="KW-0255">Endonuclease</keyword>
<dbReference type="PANTHER" id="PTHR33988">
    <property type="entry name" value="ENDORIBONUCLEASE MAZF-RELATED"/>
    <property type="match status" value="1"/>
</dbReference>
<sequence length="120" mass="13199">MDTVNYPRRGQIYFIDFKDTEGRAIREPHPALVVQNNTANRHSGVILVVPLTSNLRVAELPVGVLIGPPEGGLKKTSVIHCGQIHTVDRSEFTPERLAGQISPLSIQKVERALRISLGLL</sequence>
<evidence type="ECO:0000256" key="1">
    <source>
        <dbReference type="PIRNR" id="PIRNR033490"/>
    </source>
</evidence>
<dbReference type="GO" id="GO:0004521">
    <property type="term" value="F:RNA endonuclease activity"/>
    <property type="evidence" value="ECO:0007669"/>
    <property type="project" value="TreeGrafter"/>
</dbReference>
<dbReference type="PIRSF" id="PIRSF033490">
    <property type="entry name" value="MazF"/>
    <property type="match status" value="1"/>
</dbReference>
<dbReference type="EMBL" id="PFMR01000037">
    <property type="protein sequence ID" value="PIZ18097.1"/>
    <property type="molecule type" value="Genomic_DNA"/>
</dbReference>
<dbReference type="GO" id="GO:0003677">
    <property type="term" value="F:DNA binding"/>
    <property type="evidence" value="ECO:0007669"/>
    <property type="project" value="InterPro"/>
</dbReference>
<dbReference type="EC" id="3.1.-.-" evidence="1"/>
<reference evidence="3" key="1">
    <citation type="submission" date="2017-09" db="EMBL/GenBank/DDBJ databases">
        <title>Depth-based differentiation of microbial function through sediment-hosted aquifers and enrichment of novel symbionts in the deep terrestrial subsurface.</title>
        <authorList>
            <person name="Probst A.J."/>
            <person name="Ladd B."/>
            <person name="Jarett J.K."/>
            <person name="Geller-Mcgrath D.E."/>
            <person name="Sieber C.M.K."/>
            <person name="Emerson J.B."/>
            <person name="Anantharaman K."/>
            <person name="Thomas B.C."/>
            <person name="Malmstrom R."/>
            <person name="Stieglmeier M."/>
            <person name="Klingl A."/>
            <person name="Woyke T."/>
            <person name="Ryan C.M."/>
            <person name="Banfield J.F."/>
        </authorList>
    </citation>
    <scope>NUCLEOTIDE SEQUENCE [LARGE SCALE GENOMIC DNA]</scope>
</reference>
<comment type="caution">
    <text evidence="2">The sequence shown here is derived from an EMBL/GenBank/DDBJ whole genome shotgun (WGS) entry which is preliminary data.</text>
</comment>
<evidence type="ECO:0000313" key="2">
    <source>
        <dbReference type="EMBL" id="PIZ18097.1"/>
    </source>
</evidence>
<comment type="similarity">
    <text evidence="1">Belongs to the PemK/MazF family.</text>
</comment>
<keyword evidence="1" id="KW-0378">Hydrolase</keyword>
<dbReference type="GO" id="GO:0006402">
    <property type="term" value="P:mRNA catabolic process"/>
    <property type="evidence" value="ECO:0007669"/>
    <property type="project" value="TreeGrafter"/>
</dbReference>
<protein>
    <recommendedName>
        <fullName evidence="1">mRNA interferase</fullName>
        <ecNumber evidence="1">3.1.-.-</ecNumber>
    </recommendedName>
</protein>